<feature type="transmembrane region" description="Helical" evidence="5">
    <location>
        <begin position="116"/>
        <end position="140"/>
    </location>
</feature>
<dbReference type="Proteomes" id="UP000536835">
    <property type="component" value="Unassembled WGS sequence"/>
</dbReference>
<feature type="transmembrane region" description="Helical" evidence="5">
    <location>
        <begin position="307"/>
        <end position="330"/>
    </location>
</feature>
<feature type="transmembrane region" description="Helical" evidence="5">
    <location>
        <begin position="336"/>
        <end position="364"/>
    </location>
</feature>
<dbReference type="GO" id="GO:0015421">
    <property type="term" value="F:ABC-type oligopeptide transporter activity"/>
    <property type="evidence" value="ECO:0007669"/>
    <property type="project" value="TreeGrafter"/>
</dbReference>
<dbReference type="SUPFAM" id="SSF90123">
    <property type="entry name" value="ABC transporter transmembrane region"/>
    <property type="match status" value="1"/>
</dbReference>
<feature type="transmembrane region" description="Helical" evidence="5">
    <location>
        <begin position="82"/>
        <end position="104"/>
    </location>
</feature>
<dbReference type="PANTHER" id="PTHR43394">
    <property type="entry name" value="ATP-DEPENDENT PERMEASE MDL1, MITOCHONDRIAL"/>
    <property type="match status" value="1"/>
</dbReference>
<dbReference type="InterPro" id="IPR039421">
    <property type="entry name" value="Type_1_exporter"/>
</dbReference>
<keyword evidence="3 5" id="KW-1133">Transmembrane helix</keyword>
<feature type="transmembrane region" description="Helical" evidence="5">
    <location>
        <begin position="221"/>
        <end position="240"/>
    </location>
</feature>
<gene>
    <name evidence="7" type="ORF">HK107_06425</name>
</gene>
<organism evidence="7 8">
    <name type="scientific">Parvularcula mediterranea</name>
    <dbReference type="NCBI Taxonomy" id="2732508"/>
    <lineage>
        <taxon>Bacteria</taxon>
        <taxon>Pseudomonadati</taxon>
        <taxon>Pseudomonadota</taxon>
        <taxon>Alphaproteobacteria</taxon>
        <taxon>Parvularculales</taxon>
        <taxon>Parvularculaceae</taxon>
        <taxon>Parvularcula</taxon>
    </lineage>
</organism>
<dbReference type="EMBL" id="JABFCX010000002">
    <property type="protein sequence ID" value="NNU15956.1"/>
    <property type="molecule type" value="Genomic_DNA"/>
</dbReference>
<comment type="subcellular location">
    <subcellularLocation>
        <location evidence="1">Cell membrane</location>
        <topology evidence="1">Multi-pass membrane protein</topology>
    </subcellularLocation>
</comment>
<evidence type="ECO:0000313" key="7">
    <source>
        <dbReference type="EMBL" id="NNU15956.1"/>
    </source>
</evidence>
<comment type="caution">
    <text evidence="7">The sequence shown here is derived from an EMBL/GenBank/DDBJ whole genome shotgun (WGS) entry which is preliminary data.</text>
</comment>
<proteinExistence type="predicted"/>
<keyword evidence="8" id="KW-1185">Reference proteome</keyword>
<dbReference type="AlphaFoldDB" id="A0A7Y3RLW5"/>
<evidence type="ECO:0000256" key="3">
    <source>
        <dbReference type="ARBA" id="ARBA00022989"/>
    </source>
</evidence>
<evidence type="ECO:0000313" key="8">
    <source>
        <dbReference type="Proteomes" id="UP000536835"/>
    </source>
</evidence>
<dbReference type="InterPro" id="IPR027417">
    <property type="entry name" value="P-loop_NTPase"/>
</dbReference>
<keyword evidence="2 5" id="KW-0812">Transmembrane</keyword>
<keyword evidence="7" id="KW-0547">Nucleotide-binding</keyword>
<evidence type="ECO:0000256" key="5">
    <source>
        <dbReference type="SAM" id="Phobius"/>
    </source>
</evidence>
<protein>
    <submittedName>
        <fullName evidence="7">ABC transporter ATP-binding protein</fullName>
    </submittedName>
</protein>
<dbReference type="PANTHER" id="PTHR43394:SF4">
    <property type="entry name" value="TOXIN SECRETION ABC TRANSPORTER ATP-BINDING PROTEIN"/>
    <property type="match status" value="1"/>
</dbReference>
<name>A0A7Y3RLW5_9PROT</name>
<dbReference type="SUPFAM" id="SSF52540">
    <property type="entry name" value="P-loop containing nucleoside triphosphate hydrolases"/>
    <property type="match status" value="1"/>
</dbReference>
<evidence type="ECO:0000256" key="1">
    <source>
        <dbReference type="ARBA" id="ARBA00004651"/>
    </source>
</evidence>
<evidence type="ECO:0000259" key="6">
    <source>
        <dbReference type="PROSITE" id="PS50929"/>
    </source>
</evidence>
<keyword evidence="4 5" id="KW-0472">Membrane</keyword>
<dbReference type="InterPro" id="IPR036640">
    <property type="entry name" value="ABC1_TM_sf"/>
</dbReference>
<accession>A0A7Y3RLW5</accession>
<dbReference type="GO" id="GO:0005524">
    <property type="term" value="F:ATP binding"/>
    <property type="evidence" value="ECO:0007669"/>
    <property type="project" value="UniProtKB-KW"/>
</dbReference>
<sequence length="637" mass="69885">MLPQAGRALKHPLHGAAQNLSVDPVSIGLFQSFPVLIDPRDSGRAGPFFRRESDLNAGSPETPSARHVIRLAADVIKPERSFVALAVIYGIGISLLSLATPIAVQVLINSVGYTGLAVPLVVLSFTLFFLLLASGLLNALRVHLMEIFARRFYARMTSEIALRALYAQNPFFLDDGRGPLFNRYFDIIIIQKAMPVLVIGGFTVILQAGVGFVLTSFYHPLFLALNLVMIVLIWAIWLIWGPSAIRTSVDLSIAKHKAAAWLEGLGASNGFFKSDDHIAFALRKTDDTTAEYVKKHRIHFRRHFSQTVSFLILYAAASAALLGLGGWLVIEGQLTLGQLVAAELVLSVAFLGVSQLGTYLVYFYDLCAAAEELSRFWDVEQEAPVGQLTPDRLDASLHFRSVIGRARNIPARFDFDIPSGVKLQAVASTHGTQRLFGNLLKRFESPEGGIITLGGDDLRDTEIHALRREVVVLDRPTLVEMTMREYLRLSSKNVSSEEMLQTLEAVGLDTALDELEDGLDTMLSSTGWPLSVSEAMRLKLAAGILSKPSVLILNQLYDTMSASLLKRAIALSTTDGGAPTTVIVFSNRRDDMDLDGYLFLQPDKQTIHRDYTAFCEALDRAEAARKPVPLASVMESA</sequence>
<feature type="domain" description="ABC transmembrane type-1" evidence="6">
    <location>
        <begin position="84"/>
        <end position="365"/>
    </location>
</feature>
<keyword evidence="7" id="KW-0067">ATP-binding</keyword>
<dbReference type="PROSITE" id="PS50929">
    <property type="entry name" value="ABC_TM1F"/>
    <property type="match status" value="1"/>
</dbReference>
<dbReference type="InterPro" id="IPR011527">
    <property type="entry name" value="ABC1_TM_dom"/>
</dbReference>
<feature type="transmembrane region" description="Helical" evidence="5">
    <location>
        <begin position="193"/>
        <end position="215"/>
    </location>
</feature>
<dbReference type="Gene3D" id="3.40.50.300">
    <property type="entry name" value="P-loop containing nucleotide triphosphate hydrolases"/>
    <property type="match status" value="1"/>
</dbReference>
<evidence type="ECO:0000256" key="2">
    <source>
        <dbReference type="ARBA" id="ARBA00022692"/>
    </source>
</evidence>
<dbReference type="GO" id="GO:0005886">
    <property type="term" value="C:plasma membrane"/>
    <property type="evidence" value="ECO:0007669"/>
    <property type="project" value="UniProtKB-SubCell"/>
</dbReference>
<dbReference type="Gene3D" id="1.20.1560.10">
    <property type="entry name" value="ABC transporter type 1, transmembrane domain"/>
    <property type="match status" value="1"/>
</dbReference>
<reference evidence="7 8" key="1">
    <citation type="submission" date="2020-05" db="EMBL/GenBank/DDBJ databases">
        <title>Parvularcula mediterraneae sp. nov., isolated from polypropylene straw from shallow seawater of the seashore of Laganas in Zakynthos island, Greece.</title>
        <authorList>
            <person name="Szabo I."/>
            <person name="Al-Omari J."/>
            <person name="Rado J."/>
            <person name="Szerdahelyi G.S."/>
        </authorList>
    </citation>
    <scope>NUCLEOTIDE SEQUENCE [LARGE SCALE GENOMIC DNA]</scope>
    <source>
        <strain evidence="7 8">ZS-1/3</strain>
    </source>
</reference>
<dbReference type="Pfam" id="PF00664">
    <property type="entry name" value="ABC_membrane"/>
    <property type="match status" value="1"/>
</dbReference>
<evidence type="ECO:0000256" key="4">
    <source>
        <dbReference type="ARBA" id="ARBA00023136"/>
    </source>
</evidence>